<protein>
    <submittedName>
        <fullName evidence="2">Uncharacterized protein</fullName>
    </submittedName>
</protein>
<evidence type="ECO:0000256" key="1">
    <source>
        <dbReference type="SAM" id="Coils"/>
    </source>
</evidence>
<reference evidence="2" key="1">
    <citation type="submission" date="2023-06" db="EMBL/GenBank/DDBJ databases">
        <title>Genomic analysis of the entomopathogenic nematode Steinernema hermaphroditum.</title>
        <authorList>
            <person name="Schwarz E.M."/>
            <person name="Heppert J.K."/>
            <person name="Baniya A."/>
            <person name="Schwartz H.T."/>
            <person name="Tan C.-H."/>
            <person name="Antoshechkin I."/>
            <person name="Sternberg P.W."/>
            <person name="Goodrich-Blair H."/>
            <person name="Dillman A.R."/>
        </authorList>
    </citation>
    <scope>NUCLEOTIDE SEQUENCE</scope>
    <source>
        <strain evidence="2">PS9179</strain>
        <tissue evidence="2">Whole animal</tissue>
    </source>
</reference>
<keyword evidence="1" id="KW-0175">Coiled coil</keyword>
<sequence>MSDEVSNLNDRIARDLQDILDALTELEMAYDQAQRVIHEQAAQMESFLQANRALNRLIEEIRKARTGEN</sequence>
<dbReference type="EMBL" id="JAUCMV010000003">
    <property type="protein sequence ID" value="KAK0413662.1"/>
    <property type="molecule type" value="Genomic_DNA"/>
</dbReference>
<gene>
    <name evidence="2" type="ORF">QR680_006932</name>
</gene>
<evidence type="ECO:0000313" key="2">
    <source>
        <dbReference type="EMBL" id="KAK0413662.1"/>
    </source>
</evidence>
<name>A0AA39HX32_9BILA</name>
<keyword evidence="3" id="KW-1185">Reference proteome</keyword>
<feature type="coiled-coil region" evidence="1">
    <location>
        <begin position="16"/>
        <end position="64"/>
    </location>
</feature>
<dbReference type="Proteomes" id="UP001175271">
    <property type="component" value="Unassembled WGS sequence"/>
</dbReference>
<organism evidence="2 3">
    <name type="scientific">Steinernema hermaphroditum</name>
    <dbReference type="NCBI Taxonomy" id="289476"/>
    <lineage>
        <taxon>Eukaryota</taxon>
        <taxon>Metazoa</taxon>
        <taxon>Ecdysozoa</taxon>
        <taxon>Nematoda</taxon>
        <taxon>Chromadorea</taxon>
        <taxon>Rhabditida</taxon>
        <taxon>Tylenchina</taxon>
        <taxon>Panagrolaimomorpha</taxon>
        <taxon>Strongyloidoidea</taxon>
        <taxon>Steinernematidae</taxon>
        <taxon>Steinernema</taxon>
    </lineage>
</organism>
<proteinExistence type="predicted"/>
<comment type="caution">
    <text evidence="2">The sequence shown here is derived from an EMBL/GenBank/DDBJ whole genome shotgun (WGS) entry which is preliminary data.</text>
</comment>
<evidence type="ECO:0000313" key="3">
    <source>
        <dbReference type="Proteomes" id="UP001175271"/>
    </source>
</evidence>
<accession>A0AA39HX32</accession>
<dbReference type="AlphaFoldDB" id="A0AA39HX32"/>